<comment type="catalytic activity">
    <reaction evidence="9">
        <text>orotidine 5'-phosphate + H(+) = UMP + CO2</text>
        <dbReference type="Rhea" id="RHEA:11596"/>
        <dbReference type="ChEBI" id="CHEBI:15378"/>
        <dbReference type="ChEBI" id="CHEBI:16526"/>
        <dbReference type="ChEBI" id="CHEBI:57538"/>
        <dbReference type="ChEBI" id="CHEBI:57865"/>
        <dbReference type="EC" id="4.1.1.23"/>
    </reaction>
</comment>
<name>A0A0F9AWG0_9ZZZZ</name>
<dbReference type="InterPro" id="IPR013785">
    <property type="entry name" value="Aldolase_TIM"/>
</dbReference>
<feature type="non-terminal residue" evidence="11">
    <location>
        <position position="155"/>
    </location>
</feature>
<evidence type="ECO:0000259" key="10">
    <source>
        <dbReference type="SMART" id="SM00934"/>
    </source>
</evidence>
<proteinExistence type="inferred from homology"/>
<evidence type="ECO:0000256" key="4">
    <source>
        <dbReference type="ARBA" id="ARBA00021923"/>
    </source>
</evidence>
<keyword evidence="5" id="KW-0210">Decarboxylase</keyword>
<dbReference type="PANTHER" id="PTHR43375:SF1">
    <property type="entry name" value="OROTIDINE 5'-PHOSPHATE DECARBOXYLASE"/>
    <property type="match status" value="1"/>
</dbReference>
<dbReference type="GO" id="GO:0044205">
    <property type="term" value="P:'de novo' UMP biosynthetic process"/>
    <property type="evidence" value="ECO:0007669"/>
    <property type="project" value="UniProtKB-UniPathway"/>
</dbReference>
<organism evidence="11">
    <name type="scientific">marine sediment metagenome</name>
    <dbReference type="NCBI Taxonomy" id="412755"/>
    <lineage>
        <taxon>unclassified sequences</taxon>
        <taxon>metagenomes</taxon>
        <taxon>ecological metagenomes</taxon>
    </lineage>
</organism>
<comment type="similarity">
    <text evidence="2">Belongs to the OMP decarboxylase family. Type 2 subfamily.</text>
</comment>
<accession>A0A0F9AWG0</accession>
<protein>
    <recommendedName>
        <fullName evidence="4">Orotidine 5'-phosphate decarboxylase</fullName>
        <ecNumber evidence="3">4.1.1.23</ecNumber>
    </recommendedName>
    <alternativeName>
        <fullName evidence="8">OMP decarboxylase</fullName>
    </alternativeName>
</protein>
<dbReference type="SMART" id="SM00934">
    <property type="entry name" value="OMPdecase"/>
    <property type="match status" value="1"/>
</dbReference>
<feature type="domain" description="Orotidine 5'-phosphate decarboxylase" evidence="10">
    <location>
        <begin position="10"/>
        <end position="154"/>
    </location>
</feature>
<evidence type="ECO:0000313" key="11">
    <source>
        <dbReference type="EMBL" id="KKL05937.1"/>
    </source>
</evidence>
<reference evidence="11" key="1">
    <citation type="journal article" date="2015" name="Nature">
        <title>Complex archaea that bridge the gap between prokaryotes and eukaryotes.</title>
        <authorList>
            <person name="Spang A."/>
            <person name="Saw J.H."/>
            <person name="Jorgensen S.L."/>
            <person name="Zaremba-Niedzwiedzka K."/>
            <person name="Martijn J."/>
            <person name="Lind A.E."/>
            <person name="van Eijk R."/>
            <person name="Schleper C."/>
            <person name="Guy L."/>
            <person name="Ettema T.J."/>
        </authorList>
    </citation>
    <scope>NUCLEOTIDE SEQUENCE</scope>
</reference>
<dbReference type="InterPro" id="IPR001754">
    <property type="entry name" value="OMPdeCOase_dom"/>
</dbReference>
<evidence type="ECO:0000256" key="1">
    <source>
        <dbReference type="ARBA" id="ARBA00004861"/>
    </source>
</evidence>
<dbReference type="PROSITE" id="PS00156">
    <property type="entry name" value="OMPDECASE"/>
    <property type="match status" value="1"/>
</dbReference>
<dbReference type="InterPro" id="IPR011060">
    <property type="entry name" value="RibuloseP-bd_barrel"/>
</dbReference>
<dbReference type="EC" id="4.1.1.23" evidence="3"/>
<dbReference type="EMBL" id="LAZR01043917">
    <property type="protein sequence ID" value="KKL05937.1"/>
    <property type="molecule type" value="Genomic_DNA"/>
</dbReference>
<dbReference type="NCBIfam" id="TIGR02127">
    <property type="entry name" value="pyrF_sub2"/>
    <property type="match status" value="1"/>
</dbReference>
<gene>
    <name evidence="11" type="ORF">LCGC14_2601030</name>
</gene>
<dbReference type="AlphaFoldDB" id="A0A0F9AWG0"/>
<dbReference type="GO" id="GO:0006207">
    <property type="term" value="P:'de novo' pyrimidine nucleobase biosynthetic process"/>
    <property type="evidence" value="ECO:0007669"/>
    <property type="project" value="InterPro"/>
</dbReference>
<dbReference type="InterPro" id="IPR018089">
    <property type="entry name" value="OMPdecase_AS"/>
</dbReference>
<evidence type="ECO:0000256" key="8">
    <source>
        <dbReference type="ARBA" id="ARBA00033428"/>
    </source>
</evidence>
<dbReference type="PANTHER" id="PTHR43375">
    <property type="entry name" value="OROTIDINE 5'-PHOSPHATE DECARBOXYLASE"/>
    <property type="match status" value="1"/>
</dbReference>
<comment type="caution">
    <text evidence="11">The sequence shown here is derived from an EMBL/GenBank/DDBJ whole genome shotgun (WGS) entry which is preliminary data.</text>
</comment>
<evidence type="ECO:0000256" key="9">
    <source>
        <dbReference type="ARBA" id="ARBA00049157"/>
    </source>
</evidence>
<dbReference type="UniPathway" id="UPA00070">
    <property type="reaction ID" value="UER00120"/>
</dbReference>
<sequence length="155" mass="17211">MDPIVERMKIDTSKNLADEIVNYFIRIFDAIAGKISAVKPNAAFYLQYGMDGLSALVQIIAKVKSAGMPVIIDAKLGDIGRTAAAYARYIFEYLGGDSVTLNPYLGYDSLEPFFKYHEKGFYILALTSNRGAADFQLGRLETGEHLYEHVLRAVC</sequence>
<dbReference type="Gene3D" id="3.20.20.70">
    <property type="entry name" value="Aldolase class I"/>
    <property type="match status" value="1"/>
</dbReference>
<keyword evidence="7" id="KW-0456">Lyase</keyword>
<dbReference type="GO" id="GO:0004590">
    <property type="term" value="F:orotidine-5'-phosphate decarboxylase activity"/>
    <property type="evidence" value="ECO:0007669"/>
    <property type="project" value="UniProtKB-EC"/>
</dbReference>
<evidence type="ECO:0000256" key="2">
    <source>
        <dbReference type="ARBA" id="ARBA00008847"/>
    </source>
</evidence>
<evidence type="ECO:0000256" key="3">
    <source>
        <dbReference type="ARBA" id="ARBA00012321"/>
    </source>
</evidence>
<evidence type="ECO:0000256" key="6">
    <source>
        <dbReference type="ARBA" id="ARBA00022975"/>
    </source>
</evidence>
<evidence type="ECO:0000256" key="7">
    <source>
        <dbReference type="ARBA" id="ARBA00023239"/>
    </source>
</evidence>
<dbReference type="InterPro" id="IPR011995">
    <property type="entry name" value="OMPdecase_type-2"/>
</dbReference>
<evidence type="ECO:0000256" key="5">
    <source>
        <dbReference type="ARBA" id="ARBA00022793"/>
    </source>
</evidence>
<keyword evidence="6" id="KW-0665">Pyrimidine biosynthesis</keyword>
<dbReference type="SUPFAM" id="SSF51366">
    <property type="entry name" value="Ribulose-phoshate binding barrel"/>
    <property type="match status" value="1"/>
</dbReference>
<comment type="pathway">
    <text evidence="1">Pyrimidine metabolism; UMP biosynthesis via de novo pathway; UMP from orotate: step 2/2.</text>
</comment>
<dbReference type="Pfam" id="PF00215">
    <property type="entry name" value="OMPdecase"/>
    <property type="match status" value="1"/>
</dbReference>